<dbReference type="Pfam" id="PF02518">
    <property type="entry name" value="HATPase_c"/>
    <property type="match status" value="1"/>
</dbReference>
<keyword evidence="9 16" id="KW-0418">Kinase</keyword>
<dbReference type="InterPro" id="IPR005467">
    <property type="entry name" value="His_kinase_dom"/>
</dbReference>
<keyword evidence="12" id="KW-0902">Two-component regulatory system</keyword>
<dbReference type="SUPFAM" id="SSF55890">
    <property type="entry name" value="Sporulation response regulatory protein Spo0B"/>
    <property type="match status" value="1"/>
</dbReference>
<dbReference type="PANTHER" id="PTHR43547:SF10">
    <property type="entry name" value="SENSOR HISTIDINE KINASE DCUS"/>
    <property type="match status" value="1"/>
</dbReference>
<dbReference type="KEGG" id="psua:FLK61_38545"/>
<evidence type="ECO:0000256" key="7">
    <source>
        <dbReference type="ARBA" id="ARBA00022692"/>
    </source>
</evidence>
<dbReference type="GO" id="GO:0006355">
    <property type="term" value="P:regulation of DNA-templated transcription"/>
    <property type="evidence" value="ECO:0007669"/>
    <property type="project" value="InterPro"/>
</dbReference>
<keyword evidence="13 14" id="KW-0472">Membrane</keyword>
<keyword evidence="8" id="KW-0547">Nucleotide-binding</keyword>
<evidence type="ECO:0000256" key="3">
    <source>
        <dbReference type="ARBA" id="ARBA00012438"/>
    </source>
</evidence>
<evidence type="ECO:0000256" key="13">
    <source>
        <dbReference type="ARBA" id="ARBA00023136"/>
    </source>
</evidence>
<proteinExistence type="predicted"/>
<dbReference type="GO" id="GO:0005886">
    <property type="term" value="C:plasma membrane"/>
    <property type="evidence" value="ECO:0007669"/>
    <property type="project" value="UniProtKB-SubCell"/>
</dbReference>
<dbReference type="InterPro" id="IPR013767">
    <property type="entry name" value="PAS_fold"/>
</dbReference>
<dbReference type="CDD" id="cd00130">
    <property type="entry name" value="PAS"/>
    <property type="match status" value="1"/>
</dbReference>
<dbReference type="Pfam" id="PF17203">
    <property type="entry name" value="sCache_3_2"/>
    <property type="match status" value="1"/>
</dbReference>
<dbReference type="InterPro" id="IPR029151">
    <property type="entry name" value="Sensor-like_sf"/>
</dbReference>
<dbReference type="FunFam" id="3.30.450.20:FF:000018">
    <property type="entry name" value="Sensor histidine kinase DcuS"/>
    <property type="match status" value="1"/>
</dbReference>
<organism evidence="16 17">
    <name type="scientific">Paenalkalicoccus suaedae</name>
    <dbReference type="NCBI Taxonomy" id="2592382"/>
    <lineage>
        <taxon>Bacteria</taxon>
        <taxon>Bacillati</taxon>
        <taxon>Bacillota</taxon>
        <taxon>Bacilli</taxon>
        <taxon>Bacillales</taxon>
        <taxon>Bacillaceae</taxon>
        <taxon>Paenalkalicoccus</taxon>
    </lineage>
</organism>
<dbReference type="EMBL" id="CP041372">
    <property type="protein sequence ID" value="QKS72523.1"/>
    <property type="molecule type" value="Genomic_DNA"/>
</dbReference>
<dbReference type="AlphaFoldDB" id="A0A859FGM8"/>
<dbReference type="Pfam" id="PF00989">
    <property type="entry name" value="PAS"/>
    <property type="match status" value="1"/>
</dbReference>
<name>A0A859FGM8_9BACI</name>
<dbReference type="InterPro" id="IPR000014">
    <property type="entry name" value="PAS"/>
</dbReference>
<dbReference type="Gene3D" id="3.30.450.20">
    <property type="entry name" value="PAS domain"/>
    <property type="match status" value="2"/>
</dbReference>
<evidence type="ECO:0000256" key="1">
    <source>
        <dbReference type="ARBA" id="ARBA00000085"/>
    </source>
</evidence>
<dbReference type="GO" id="GO:0005524">
    <property type="term" value="F:ATP binding"/>
    <property type="evidence" value="ECO:0007669"/>
    <property type="project" value="UniProtKB-KW"/>
</dbReference>
<reference evidence="17" key="1">
    <citation type="submission" date="2019-07" db="EMBL/GenBank/DDBJ databases">
        <title>Bacillus alkalisoli sp. nov. isolated from saline soil.</title>
        <authorList>
            <person name="Sun J.-Q."/>
            <person name="Xu L."/>
        </authorList>
    </citation>
    <scope>NUCLEOTIDE SEQUENCE [LARGE SCALE GENOMIC DNA]</scope>
    <source>
        <strain evidence="17">M4U3P1</strain>
    </source>
</reference>
<dbReference type="Proteomes" id="UP000318138">
    <property type="component" value="Chromosome"/>
</dbReference>
<keyword evidence="4" id="KW-1003">Cell membrane</keyword>
<protein>
    <recommendedName>
        <fullName evidence="3">histidine kinase</fullName>
        <ecNumber evidence="3">2.7.13.3</ecNumber>
    </recommendedName>
</protein>
<dbReference type="Gene3D" id="3.30.565.10">
    <property type="entry name" value="Histidine kinase-like ATPase, C-terminal domain"/>
    <property type="match status" value="1"/>
</dbReference>
<evidence type="ECO:0000256" key="4">
    <source>
        <dbReference type="ARBA" id="ARBA00022475"/>
    </source>
</evidence>
<dbReference type="SMART" id="SM00091">
    <property type="entry name" value="PAS"/>
    <property type="match status" value="1"/>
</dbReference>
<dbReference type="InterPro" id="IPR016120">
    <property type="entry name" value="Sig_transdc_His_kin_SpoOB"/>
</dbReference>
<comment type="subcellular location">
    <subcellularLocation>
        <location evidence="2">Cell membrane</location>
        <topology evidence="2">Multi-pass membrane protein</topology>
    </subcellularLocation>
</comment>
<feature type="domain" description="Histidine kinase" evidence="15">
    <location>
        <begin position="352"/>
        <end position="544"/>
    </location>
</feature>
<dbReference type="PANTHER" id="PTHR43547">
    <property type="entry name" value="TWO-COMPONENT HISTIDINE KINASE"/>
    <property type="match status" value="1"/>
</dbReference>
<evidence type="ECO:0000256" key="5">
    <source>
        <dbReference type="ARBA" id="ARBA00022553"/>
    </source>
</evidence>
<feature type="transmembrane region" description="Helical" evidence="14">
    <location>
        <begin position="27"/>
        <end position="48"/>
    </location>
</feature>
<comment type="catalytic activity">
    <reaction evidence="1">
        <text>ATP + protein L-histidine = ADP + protein N-phospho-L-histidine.</text>
        <dbReference type="EC" id="2.7.13.3"/>
    </reaction>
</comment>
<dbReference type="InterPro" id="IPR004358">
    <property type="entry name" value="Sig_transdc_His_kin-like_C"/>
</dbReference>
<sequence>MTAPAATTPAPPTVPPKRPRRRISLRAGLILLVVFVVGISLLLTDLLINQFVGDNILAEQERKGQTLAQIVAQEERVIEGLQQGDVDTIQAYAERVRETSGVLFVVVMDMNSTRFSHPTVELIGETFVGGDEGPALRGETYSSQAEGTLTVSLRSFAPIYAPTGEQIGAVSVGDSMEFIEEQLTANHLIILTSSLVGLAVGITGAVLIASYVRRILHGQEPRDIARTFEERNRMLESVREGIIAVDHAGTITLVNEAARTLFTRAGIDAEPVGMKAVDLLPETGLFRVIETGEAELDQEMQLNQLTLLINRVPLVLGNEIVGAISTFRDKTEVNALAEQLTGVKLYSEALRAQSHEMKNKLHVITGMLHNESYEELRDYVSELTKLEQPNGEVGLQAFKDPVLVGFMHGKYSYMREKQVDFHVRCETEIPIPKDRALNHAFITIAGNLIDNAAEAVYNQEVRSVSTLVSHKNRELMIQISDNGPGLSDEVQERLFEKGFSTKGADRGYGMHLVLSTIQALGGTITIDTSRGRGTTMTATIPYEEEDEA</sequence>
<dbReference type="RefSeq" id="WP_176010499.1">
    <property type="nucleotide sequence ID" value="NZ_CP041372.2"/>
</dbReference>
<evidence type="ECO:0000256" key="10">
    <source>
        <dbReference type="ARBA" id="ARBA00022840"/>
    </source>
</evidence>
<dbReference type="PROSITE" id="PS50109">
    <property type="entry name" value="HIS_KIN"/>
    <property type="match status" value="1"/>
</dbReference>
<dbReference type="GO" id="GO:0000155">
    <property type="term" value="F:phosphorelay sensor kinase activity"/>
    <property type="evidence" value="ECO:0007669"/>
    <property type="project" value="InterPro"/>
</dbReference>
<evidence type="ECO:0000256" key="9">
    <source>
        <dbReference type="ARBA" id="ARBA00022777"/>
    </source>
</evidence>
<dbReference type="InterPro" id="IPR003594">
    <property type="entry name" value="HATPase_dom"/>
</dbReference>
<evidence type="ECO:0000256" key="14">
    <source>
        <dbReference type="SAM" id="Phobius"/>
    </source>
</evidence>
<dbReference type="EC" id="2.7.13.3" evidence="3"/>
<evidence type="ECO:0000256" key="8">
    <source>
        <dbReference type="ARBA" id="ARBA00022741"/>
    </source>
</evidence>
<evidence type="ECO:0000313" key="16">
    <source>
        <dbReference type="EMBL" id="QKS72523.1"/>
    </source>
</evidence>
<evidence type="ECO:0000256" key="6">
    <source>
        <dbReference type="ARBA" id="ARBA00022679"/>
    </source>
</evidence>
<accession>A0A859FGM8</accession>
<evidence type="ECO:0000256" key="2">
    <source>
        <dbReference type="ARBA" id="ARBA00004651"/>
    </source>
</evidence>
<dbReference type="Gene3D" id="1.10.287.130">
    <property type="match status" value="1"/>
</dbReference>
<gene>
    <name evidence="16" type="primary">dcuS</name>
    <name evidence="16" type="ORF">FLK61_38545</name>
</gene>
<dbReference type="InterPro" id="IPR035965">
    <property type="entry name" value="PAS-like_dom_sf"/>
</dbReference>
<keyword evidence="7 14" id="KW-0812">Transmembrane</keyword>
<dbReference type="SMART" id="SM00387">
    <property type="entry name" value="HATPase_c"/>
    <property type="match status" value="1"/>
</dbReference>
<keyword evidence="5" id="KW-0597">Phosphoprotein</keyword>
<evidence type="ECO:0000313" key="17">
    <source>
        <dbReference type="Proteomes" id="UP000318138"/>
    </source>
</evidence>
<dbReference type="SUPFAM" id="SSF55874">
    <property type="entry name" value="ATPase domain of HSP90 chaperone/DNA topoisomerase II/histidine kinase"/>
    <property type="match status" value="1"/>
</dbReference>
<keyword evidence="10" id="KW-0067">ATP-binding</keyword>
<dbReference type="PRINTS" id="PR00344">
    <property type="entry name" value="BCTRLSENSOR"/>
</dbReference>
<keyword evidence="6 16" id="KW-0808">Transferase</keyword>
<dbReference type="InterPro" id="IPR036890">
    <property type="entry name" value="HATPase_C_sf"/>
</dbReference>
<dbReference type="SUPFAM" id="SSF103190">
    <property type="entry name" value="Sensory domain-like"/>
    <property type="match status" value="1"/>
</dbReference>
<keyword evidence="17" id="KW-1185">Reference proteome</keyword>
<dbReference type="InterPro" id="IPR033463">
    <property type="entry name" value="sCache_3"/>
</dbReference>
<evidence type="ECO:0000259" key="15">
    <source>
        <dbReference type="PROSITE" id="PS50109"/>
    </source>
</evidence>
<dbReference type="SUPFAM" id="SSF55785">
    <property type="entry name" value="PYP-like sensor domain (PAS domain)"/>
    <property type="match status" value="1"/>
</dbReference>
<keyword evidence="11 14" id="KW-1133">Transmembrane helix</keyword>
<evidence type="ECO:0000256" key="11">
    <source>
        <dbReference type="ARBA" id="ARBA00022989"/>
    </source>
</evidence>
<evidence type="ECO:0000256" key="12">
    <source>
        <dbReference type="ARBA" id="ARBA00023012"/>
    </source>
</evidence>
<dbReference type="NCBIfam" id="NF008298">
    <property type="entry name" value="PRK11086.1"/>
    <property type="match status" value="1"/>
</dbReference>